<gene>
    <name evidence="1" type="ORF">IF1G_03912</name>
</gene>
<dbReference type="Proteomes" id="UP000315783">
    <property type="component" value="Unassembled WGS sequence"/>
</dbReference>
<proteinExistence type="predicted"/>
<dbReference type="EMBL" id="SPUK01000004">
    <property type="protein sequence ID" value="TQV98169.1"/>
    <property type="molecule type" value="Genomic_DNA"/>
</dbReference>
<organism evidence="1 2">
    <name type="scientific">Cordyceps javanica</name>
    <dbReference type="NCBI Taxonomy" id="43265"/>
    <lineage>
        <taxon>Eukaryota</taxon>
        <taxon>Fungi</taxon>
        <taxon>Dikarya</taxon>
        <taxon>Ascomycota</taxon>
        <taxon>Pezizomycotina</taxon>
        <taxon>Sordariomycetes</taxon>
        <taxon>Hypocreomycetidae</taxon>
        <taxon>Hypocreales</taxon>
        <taxon>Cordycipitaceae</taxon>
        <taxon>Cordyceps</taxon>
    </lineage>
</organism>
<sequence>MNWSSRSRHAAPAFSTHVHTRTHRILCASLATRLTFLSSPLPSSLGHVSSFDPTSSLASSTPLPLPMRQIKFTPKTCTASPTIAQDLALLGTSFASAVLLTQSLNRKKYIICAVMF</sequence>
<keyword evidence="2" id="KW-1185">Reference proteome</keyword>
<reference evidence="1 2" key="1">
    <citation type="journal article" date="2019" name="Appl. Microbiol. Biotechnol.">
        <title>Genome sequence of Isaria javanica and comparative genome analysis insights into family S53 peptidase evolution in fungal entomopathogens.</title>
        <authorList>
            <person name="Lin R."/>
            <person name="Zhang X."/>
            <person name="Xin B."/>
            <person name="Zou M."/>
            <person name="Gao Y."/>
            <person name="Qin F."/>
            <person name="Hu Q."/>
            <person name="Xie B."/>
            <person name="Cheng X."/>
        </authorList>
    </citation>
    <scope>NUCLEOTIDE SEQUENCE [LARGE SCALE GENOMIC DNA]</scope>
    <source>
        <strain evidence="1 2">IJ1G</strain>
    </source>
</reference>
<protein>
    <submittedName>
        <fullName evidence="1">Uncharacterized protein</fullName>
    </submittedName>
</protein>
<dbReference type="AlphaFoldDB" id="A0A545V977"/>
<accession>A0A545V977</accession>
<evidence type="ECO:0000313" key="1">
    <source>
        <dbReference type="EMBL" id="TQV98169.1"/>
    </source>
</evidence>
<comment type="caution">
    <text evidence="1">The sequence shown here is derived from an EMBL/GenBank/DDBJ whole genome shotgun (WGS) entry which is preliminary data.</text>
</comment>
<evidence type="ECO:0000313" key="2">
    <source>
        <dbReference type="Proteomes" id="UP000315783"/>
    </source>
</evidence>
<name>A0A545V977_9HYPO</name>